<evidence type="ECO:0000313" key="5">
    <source>
        <dbReference type="Proteomes" id="UP000077755"/>
    </source>
</evidence>
<evidence type="ECO:0000256" key="1">
    <source>
        <dbReference type="ARBA" id="ARBA00001946"/>
    </source>
</evidence>
<dbReference type="SUPFAM" id="SSF48239">
    <property type="entry name" value="Terpenoid cyclases/Protein prenyltransferases"/>
    <property type="match status" value="1"/>
</dbReference>
<sequence length="560" mass="64569">MSLNVLATSSASTIPQLSRRSANYHPSVWGDKFLAYDTPDHKKDDTDTAEQVQKLKEEIREMLVQTAAEPKQVINLIDDIQRSGIAYHFEAEIEAVLQRMNDIYDEFCGSNDVDDLHHVALCFRLLRQAGHNVSSTVFRKYMDDDRKFKKCLLRDTRGLLSLFEATHFRVHEEEILEEALQFTIFHLGNLMSYLSKPLATEISYALKYPIRKNLNRLGVRHYISAEENNDGHNIVLKFAKLDFNQLQKMHQQELGNITRWWKDLNSAEKLPFARDRVVECYFWILGVYFEPQYSIARRFLTKVIMLASVVDDIYDLYGTLDELLLFTDAIERWDSNALNLLPDYMKVCYQALLDTYGEMEKVLENESGRPLYRVHEGKNSFTRLAKAYLDEAKWFKECYYPTIEEYMNVALVSSGYGTMATNSFVGMGDEATREAFQWVSNDPLIVQASSLIARLCDDMTGHEFEQEKGDIPSAVECYMKQHGATKDEAYLELDKRVTIAWKDINQECLSPTQIPLSLLARIDNLTRAINILYDGDDGYTHSSTRTKDLITSVLIDRVPS</sequence>
<reference evidence="4" key="2">
    <citation type="submission" date="2022-03" db="EMBL/GenBank/DDBJ databases">
        <title>Draft title - Genomic analysis of global carrot germplasm unveils the trajectory of domestication and the origin of high carotenoid orange carrot.</title>
        <authorList>
            <person name="Iorizzo M."/>
            <person name="Ellison S."/>
            <person name="Senalik D."/>
            <person name="Macko-Podgorni A."/>
            <person name="Grzebelus D."/>
            <person name="Bostan H."/>
            <person name="Rolling W."/>
            <person name="Curaba J."/>
            <person name="Simon P."/>
        </authorList>
    </citation>
    <scope>NUCLEOTIDE SEQUENCE</scope>
    <source>
        <tissue evidence="4">Leaf</tissue>
    </source>
</reference>
<dbReference type="AlphaFoldDB" id="A0A164UWV1"/>
<evidence type="ECO:0000256" key="2">
    <source>
        <dbReference type="ARBA" id="ARBA00022723"/>
    </source>
</evidence>
<evidence type="ECO:0000256" key="3">
    <source>
        <dbReference type="ARBA" id="ARBA00023239"/>
    </source>
</evidence>
<dbReference type="CDD" id="cd00684">
    <property type="entry name" value="Terpene_cyclase_plant_C1"/>
    <property type="match status" value="1"/>
</dbReference>
<dbReference type="PANTHER" id="PTHR31225:SF221">
    <property type="entry name" value="(-)-GERMACRENE D SYNTHASE"/>
    <property type="match status" value="1"/>
</dbReference>
<name>A0A164UWV1_DAUCS</name>
<dbReference type="GO" id="GO:0010333">
    <property type="term" value="F:terpene synthase activity"/>
    <property type="evidence" value="ECO:0007669"/>
    <property type="project" value="InterPro"/>
</dbReference>
<dbReference type="Gene3D" id="1.10.600.10">
    <property type="entry name" value="Farnesyl Diphosphate Synthase"/>
    <property type="match status" value="1"/>
</dbReference>
<dbReference type="SUPFAM" id="SSF48576">
    <property type="entry name" value="Terpenoid synthases"/>
    <property type="match status" value="1"/>
</dbReference>
<dbReference type="OrthoDB" id="1877784at2759"/>
<proteinExistence type="predicted"/>
<dbReference type="OMA" id="KESKWAN"/>
<dbReference type="SFLD" id="SFLDS00005">
    <property type="entry name" value="Isoprenoid_Synthase_Type_I"/>
    <property type="match status" value="1"/>
</dbReference>
<comment type="cofactor">
    <cofactor evidence="1">
        <name>Mg(2+)</name>
        <dbReference type="ChEBI" id="CHEBI:18420"/>
    </cofactor>
</comment>
<dbReference type="InterPro" id="IPR008930">
    <property type="entry name" value="Terpenoid_cyclase/PrenylTrfase"/>
</dbReference>
<reference evidence="4" key="1">
    <citation type="journal article" date="2016" name="Nat. Genet.">
        <title>A high-quality carrot genome assembly provides new insights into carotenoid accumulation and asterid genome evolution.</title>
        <authorList>
            <person name="Iorizzo M."/>
            <person name="Ellison S."/>
            <person name="Senalik D."/>
            <person name="Zeng P."/>
            <person name="Satapoomin P."/>
            <person name="Huang J."/>
            <person name="Bowman M."/>
            <person name="Iovene M."/>
            <person name="Sanseverino W."/>
            <person name="Cavagnaro P."/>
            <person name="Yildiz M."/>
            <person name="Macko-Podgorni A."/>
            <person name="Moranska E."/>
            <person name="Grzebelus E."/>
            <person name="Grzebelus D."/>
            <person name="Ashrafi H."/>
            <person name="Zheng Z."/>
            <person name="Cheng S."/>
            <person name="Spooner D."/>
            <person name="Van Deynze A."/>
            <person name="Simon P."/>
        </authorList>
    </citation>
    <scope>NUCLEOTIDE SEQUENCE</scope>
    <source>
        <tissue evidence="4">Leaf</tissue>
    </source>
</reference>
<dbReference type="FunFam" id="1.10.600.10:FF:000007">
    <property type="entry name" value="Isoprene synthase, chloroplastic"/>
    <property type="match status" value="1"/>
</dbReference>
<dbReference type="Gene3D" id="1.50.10.130">
    <property type="entry name" value="Terpene synthase, N-terminal domain"/>
    <property type="match status" value="1"/>
</dbReference>
<dbReference type="InterPro" id="IPR034741">
    <property type="entry name" value="Terpene_cyclase-like_1_C"/>
</dbReference>
<dbReference type="PANTHER" id="PTHR31225">
    <property type="entry name" value="OS04G0344100 PROTEIN-RELATED"/>
    <property type="match status" value="1"/>
</dbReference>
<dbReference type="GO" id="GO:0000287">
    <property type="term" value="F:magnesium ion binding"/>
    <property type="evidence" value="ECO:0007669"/>
    <property type="project" value="InterPro"/>
</dbReference>
<keyword evidence="2" id="KW-0479">Metal-binding</keyword>
<dbReference type="Pfam" id="PF01397">
    <property type="entry name" value="Terpene_synth"/>
    <property type="match status" value="1"/>
</dbReference>
<dbReference type="Proteomes" id="UP000077755">
    <property type="component" value="Chromosome 6"/>
</dbReference>
<dbReference type="InterPro" id="IPR005630">
    <property type="entry name" value="Terpene_synthase_metal-bd"/>
</dbReference>
<dbReference type="GO" id="GO:0016102">
    <property type="term" value="P:diterpenoid biosynthetic process"/>
    <property type="evidence" value="ECO:0007669"/>
    <property type="project" value="InterPro"/>
</dbReference>
<accession>A0A164UWV1</accession>
<evidence type="ECO:0000313" key="4">
    <source>
        <dbReference type="EMBL" id="WOH03459.1"/>
    </source>
</evidence>
<dbReference type="InterPro" id="IPR001906">
    <property type="entry name" value="Terpene_synth_N"/>
</dbReference>
<keyword evidence="5" id="KW-1185">Reference proteome</keyword>
<organism evidence="4 5">
    <name type="scientific">Daucus carota subsp. sativus</name>
    <name type="common">Carrot</name>
    <dbReference type="NCBI Taxonomy" id="79200"/>
    <lineage>
        <taxon>Eukaryota</taxon>
        <taxon>Viridiplantae</taxon>
        <taxon>Streptophyta</taxon>
        <taxon>Embryophyta</taxon>
        <taxon>Tracheophyta</taxon>
        <taxon>Spermatophyta</taxon>
        <taxon>Magnoliopsida</taxon>
        <taxon>eudicotyledons</taxon>
        <taxon>Gunneridae</taxon>
        <taxon>Pentapetalae</taxon>
        <taxon>asterids</taxon>
        <taxon>campanulids</taxon>
        <taxon>Apiales</taxon>
        <taxon>Apiaceae</taxon>
        <taxon>Apioideae</taxon>
        <taxon>Scandiceae</taxon>
        <taxon>Daucinae</taxon>
        <taxon>Daucus</taxon>
        <taxon>Daucus sect. Daucus</taxon>
    </lineage>
</organism>
<dbReference type="SFLD" id="SFLDG01019">
    <property type="entry name" value="Terpene_Cyclase_Like_1_C_Termi"/>
    <property type="match status" value="1"/>
</dbReference>
<dbReference type="InterPro" id="IPR044814">
    <property type="entry name" value="Terpene_cyclase_plant_C1"/>
</dbReference>
<keyword evidence="3" id="KW-0456">Lyase</keyword>
<gene>
    <name evidence="4" type="ORF">DCAR_0622857</name>
</gene>
<protein>
    <submittedName>
        <fullName evidence="4">Uncharacterized protein</fullName>
    </submittedName>
</protein>
<dbReference type="InterPro" id="IPR036965">
    <property type="entry name" value="Terpene_synth_N_sf"/>
</dbReference>
<dbReference type="KEGG" id="dcr:108192917"/>
<dbReference type="InterPro" id="IPR050148">
    <property type="entry name" value="Terpene_synthase-like"/>
</dbReference>
<dbReference type="EMBL" id="CP093348">
    <property type="protein sequence ID" value="WOH03459.1"/>
    <property type="molecule type" value="Genomic_DNA"/>
</dbReference>
<dbReference type="Gramene" id="KZM89485">
    <property type="protein sequence ID" value="KZM89485"/>
    <property type="gene ID" value="DCAR_023152"/>
</dbReference>
<dbReference type="InterPro" id="IPR008949">
    <property type="entry name" value="Isoprenoid_synthase_dom_sf"/>
</dbReference>
<dbReference type="Pfam" id="PF03936">
    <property type="entry name" value="Terpene_synth_C"/>
    <property type="match status" value="1"/>
</dbReference>